<keyword evidence="1" id="KW-0472">Membrane</keyword>
<evidence type="ECO:0000313" key="2">
    <source>
        <dbReference type="EMBL" id="CAK87955.1"/>
    </source>
</evidence>
<dbReference type="AlphaFoldDB" id="A0DY38"/>
<reference evidence="2 3" key="1">
    <citation type="journal article" date="2006" name="Nature">
        <title>Global trends of whole-genome duplications revealed by the ciliate Paramecium tetraurelia.</title>
        <authorList>
            <consortium name="Genoscope"/>
            <person name="Aury J.-M."/>
            <person name="Jaillon O."/>
            <person name="Duret L."/>
            <person name="Noel B."/>
            <person name="Jubin C."/>
            <person name="Porcel B.M."/>
            <person name="Segurens B."/>
            <person name="Daubin V."/>
            <person name="Anthouard V."/>
            <person name="Aiach N."/>
            <person name="Arnaiz O."/>
            <person name="Billaut A."/>
            <person name="Beisson J."/>
            <person name="Blanc I."/>
            <person name="Bouhouche K."/>
            <person name="Camara F."/>
            <person name="Duharcourt S."/>
            <person name="Guigo R."/>
            <person name="Gogendeau D."/>
            <person name="Katinka M."/>
            <person name="Keller A.-M."/>
            <person name="Kissmehl R."/>
            <person name="Klotz C."/>
            <person name="Koll F."/>
            <person name="Le Moue A."/>
            <person name="Lepere C."/>
            <person name="Malinsky S."/>
            <person name="Nowacki M."/>
            <person name="Nowak J.K."/>
            <person name="Plattner H."/>
            <person name="Poulain J."/>
            <person name="Ruiz F."/>
            <person name="Serrano V."/>
            <person name="Zagulski M."/>
            <person name="Dessen P."/>
            <person name="Betermier M."/>
            <person name="Weissenbach J."/>
            <person name="Scarpelli C."/>
            <person name="Schachter V."/>
            <person name="Sperling L."/>
            <person name="Meyer E."/>
            <person name="Cohen J."/>
            <person name="Wincker P."/>
        </authorList>
    </citation>
    <scope>NUCLEOTIDE SEQUENCE [LARGE SCALE GENOMIC DNA]</scope>
    <source>
        <strain evidence="2 3">Stock d4-2</strain>
    </source>
</reference>
<evidence type="ECO:0000256" key="1">
    <source>
        <dbReference type="SAM" id="Phobius"/>
    </source>
</evidence>
<dbReference type="InParanoid" id="A0DY38"/>
<keyword evidence="3" id="KW-1185">Reference proteome</keyword>
<name>A0DY38_PARTE</name>
<keyword evidence="1" id="KW-1133">Transmembrane helix</keyword>
<accession>A0DY38</accession>
<dbReference type="Proteomes" id="UP000000600">
    <property type="component" value="Unassembled WGS sequence"/>
</dbReference>
<feature type="transmembrane region" description="Helical" evidence="1">
    <location>
        <begin position="69"/>
        <end position="88"/>
    </location>
</feature>
<organism evidence="2 3">
    <name type="scientific">Paramecium tetraurelia</name>
    <dbReference type="NCBI Taxonomy" id="5888"/>
    <lineage>
        <taxon>Eukaryota</taxon>
        <taxon>Sar</taxon>
        <taxon>Alveolata</taxon>
        <taxon>Ciliophora</taxon>
        <taxon>Intramacronucleata</taxon>
        <taxon>Oligohymenophorea</taxon>
        <taxon>Peniculida</taxon>
        <taxon>Parameciidae</taxon>
        <taxon>Paramecium</taxon>
    </lineage>
</organism>
<dbReference type="KEGG" id="ptm:GSPATT00039837001"/>
<dbReference type="EMBL" id="CT868646">
    <property type="protein sequence ID" value="CAK87955.1"/>
    <property type="molecule type" value="Genomic_DNA"/>
</dbReference>
<protein>
    <recommendedName>
        <fullName evidence="4">Transmembrane protein</fullName>
    </recommendedName>
</protein>
<keyword evidence="1" id="KW-0812">Transmembrane</keyword>
<evidence type="ECO:0000313" key="3">
    <source>
        <dbReference type="Proteomes" id="UP000000600"/>
    </source>
</evidence>
<dbReference type="HOGENOM" id="CLU_1297410_0_0_1"/>
<proteinExistence type="predicted"/>
<feature type="transmembrane region" description="Helical" evidence="1">
    <location>
        <begin position="129"/>
        <end position="149"/>
    </location>
</feature>
<sequence>NIDAKVHLHFFFNFQINQFNFCSNLYFLFINIERILNDKVDLHHTSSILLPKNTTQLLQTSISSLKMQLILILQLTVFIHLIITISNFEQSIKFSTFKIFLVNNIFKFSSKIFTCAYDISTILHSLTSLFFIALNIPSLLSFKISYLYYQNQLQEIVLKKSNIKFRQIRKKLPHTNYSRNLSSPCQNIVFNTLLRSCLNIPQCINSSFSNLLG</sequence>
<evidence type="ECO:0008006" key="4">
    <source>
        <dbReference type="Google" id="ProtNLM"/>
    </source>
</evidence>
<dbReference type="GeneID" id="5041137"/>
<gene>
    <name evidence="2" type="ORF">GSPATT00039837001</name>
</gene>
<dbReference type="RefSeq" id="XP_001455352.1">
    <property type="nucleotide sequence ID" value="XM_001455315.1"/>
</dbReference>
<feature type="non-terminal residue" evidence="2">
    <location>
        <position position="1"/>
    </location>
</feature>